<accession>A0ABN8I3R2</accession>
<reference evidence="2" key="1">
    <citation type="submission" date="2022-03" db="EMBL/GenBank/DDBJ databases">
        <authorList>
            <person name="Martin H S."/>
        </authorList>
    </citation>
    <scope>NUCLEOTIDE SEQUENCE</scope>
</reference>
<protein>
    <submittedName>
        <fullName evidence="2">Uncharacterized protein</fullName>
    </submittedName>
</protein>
<gene>
    <name evidence="2" type="ORF">IPOD504_LOCUS5258</name>
</gene>
<feature type="region of interest" description="Disordered" evidence="1">
    <location>
        <begin position="128"/>
        <end position="166"/>
    </location>
</feature>
<dbReference type="Proteomes" id="UP000837857">
    <property type="component" value="Chromosome 16"/>
</dbReference>
<organism evidence="2 3">
    <name type="scientific">Iphiclides podalirius</name>
    <name type="common">scarce swallowtail</name>
    <dbReference type="NCBI Taxonomy" id="110791"/>
    <lineage>
        <taxon>Eukaryota</taxon>
        <taxon>Metazoa</taxon>
        <taxon>Ecdysozoa</taxon>
        <taxon>Arthropoda</taxon>
        <taxon>Hexapoda</taxon>
        <taxon>Insecta</taxon>
        <taxon>Pterygota</taxon>
        <taxon>Neoptera</taxon>
        <taxon>Endopterygota</taxon>
        <taxon>Lepidoptera</taxon>
        <taxon>Glossata</taxon>
        <taxon>Ditrysia</taxon>
        <taxon>Papilionoidea</taxon>
        <taxon>Papilionidae</taxon>
        <taxon>Papilioninae</taxon>
        <taxon>Iphiclides</taxon>
    </lineage>
</organism>
<sequence length="166" mass="19065">MFDREFFRVNKPQIPITPPAPSVVRTFVNDKSVISGRYQRNSTRTDKQETISIREKKGSSTTAQVPPADAVCSCLIYKQSFRFAFHIQSDASKIEWSRCVFENGTPEECVQRRVVGEKKKKTQRAIFAHTSRNVTARRASKQATRYRGSSGPRLIKNKSRKRQRPD</sequence>
<feature type="non-terminal residue" evidence="2">
    <location>
        <position position="1"/>
    </location>
</feature>
<evidence type="ECO:0000256" key="1">
    <source>
        <dbReference type="SAM" id="MobiDB-lite"/>
    </source>
</evidence>
<evidence type="ECO:0000313" key="2">
    <source>
        <dbReference type="EMBL" id="CAH2045851.1"/>
    </source>
</evidence>
<dbReference type="EMBL" id="OW152828">
    <property type="protein sequence ID" value="CAH2045851.1"/>
    <property type="molecule type" value="Genomic_DNA"/>
</dbReference>
<feature type="compositionally biased region" description="Basic residues" evidence="1">
    <location>
        <begin position="155"/>
        <end position="166"/>
    </location>
</feature>
<name>A0ABN8I3R2_9NEOP</name>
<evidence type="ECO:0000313" key="3">
    <source>
        <dbReference type="Proteomes" id="UP000837857"/>
    </source>
</evidence>
<proteinExistence type="predicted"/>
<keyword evidence="3" id="KW-1185">Reference proteome</keyword>